<dbReference type="Pfam" id="PF02746">
    <property type="entry name" value="MR_MLE_N"/>
    <property type="match status" value="1"/>
</dbReference>
<dbReference type="InterPro" id="IPR036849">
    <property type="entry name" value="Enolase-like_C_sf"/>
</dbReference>
<dbReference type="AlphaFoldDB" id="A0A412Z7H6"/>
<evidence type="ECO:0000313" key="5">
    <source>
        <dbReference type="EMBL" id="RGV75970.1"/>
    </source>
</evidence>
<dbReference type="InterPro" id="IPR013342">
    <property type="entry name" value="Mandelate_racemase_C"/>
</dbReference>
<dbReference type="GO" id="GO:0009063">
    <property type="term" value="P:amino acid catabolic process"/>
    <property type="evidence" value="ECO:0007669"/>
    <property type="project" value="InterPro"/>
</dbReference>
<dbReference type="GO" id="GO:0016836">
    <property type="term" value="F:hydro-lyase activity"/>
    <property type="evidence" value="ECO:0007669"/>
    <property type="project" value="TreeGrafter"/>
</dbReference>
<dbReference type="RefSeq" id="WP_118018609.1">
    <property type="nucleotide sequence ID" value="NZ_CAUHGS010000003.1"/>
</dbReference>
<keyword evidence="2" id="KW-0479">Metal-binding</keyword>
<protein>
    <submittedName>
        <fullName evidence="5">Mandelate racemase/muconate lactonizing enzyme family protein</fullName>
    </submittedName>
</protein>
<dbReference type="InterPro" id="IPR046945">
    <property type="entry name" value="RHMD-like"/>
</dbReference>
<name>A0A412Z7H6_9FIRM</name>
<evidence type="ECO:0000313" key="6">
    <source>
        <dbReference type="Proteomes" id="UP000284543"/>
    </source>
</evidence>
<dbReference type="PANTHER" id="PTHR13794">
    <property type="entry name" value="ENOLASE SUPERFAMILY, MANDELATE RACEMASE"/>
    <property type="match status" value="1"/>
</dbReference>
<keyword evidence="3" id="KW-0460">Magnesium</keyword>
<evidence type="ECO:0000256" key="2">
    <source>
        <dbReference type="ARBA" id="ARBA00022723"/>
    </source>
</evidence>
<dbReference type="InterPro" id="IPR018110">
    <property type="entry name" value="Mandel_Rmase/mucon_lact_enz_CS"/>
</dbReference>
<accession>A0A412Z7H6</accession>
<dbReference type="Proteomes" id="UP000284543">
    <property type="component" value="Unassembled WGS sequence"/>
</dbReference>
<reference evidence="5 6" key="1">
    <citation type="submission" date="2018-08" db="EMBL/GenBank/DDBJ databases">
        <title>A genome reference for cultivated species of the human gut microbiota.</title>
        <authorList>
            <person name="Zou Y."/>
            <person name="Xue W."/>
            <person name="Luo G."/>
        </authorList>
    </citation>
    <scope>NUCLEOTIDE SEQUENCE [LARGE SCALE GENOMIC DNA]</scope>
    <source>
        <strain evidence="5 6">AF14-18</strain>
    </source>
</reference>
<dbReference type="CDD" id="cd03316">
    <property type="entry name" value="MR_like"/>
    <property type="match status" value="1"/>
</dbReference>
<dbReference type="GO" id="GO:0016052">
    <property type="term" value="P:carbohydrate catabolic process"/>
    <property type="evidence" value="ECO:0007669"/>
    <property type="project" value="TreeGrafter"/>
</dbReference>
<comment type="caution">
    <text evidence="5">The sequence shown here is derived from an EMBL/GenBank/DDBJ whole genome shotgun (WGS) entry which is preliminary data.</text>
</comment>
<evidence type="ECO:0000259" key="4">
    <source>
        <dbReference type="SMART" id="SM00922"/>
    </source>
</evidence>
<feature type="domain" description="Mandelate racemase/muconate lactonizing enzyme C-terminal" evidence="4">
    <location>
        <begin position="143"/>
        <end position="240"/>
    </location>
</feature>
<dbReference type="InterPro" id="IPR013341">
    <property type="entry name" value="Mandelate_racemase_N_dom"/>
</dbReference>
<dbReference type="PROSITE" id="PS00909">
    <property type="entry name" value="MR_MLE_2"/>
    <property type="match status" value="1"/>
</dbReference>
<dbReference type="PANTHER" id="PTHR13794:SF58">
    <property type="entry name" value="MITOCHONDRIAL ENOLASE SUPERFAMILY MEMBER 1"/>
    <property type="match status" value="1"/>
</dbReference>
<gene>
    <name evidence="5" type="ORF">DWW02_11330</name>
</gene>
<dbReference type="Gene3D" id="3.30.390.10">
    <property type="entry name" value="Enolase-like, N-terminal domain"/>
    <property type="match status" value="1"/>
</dbReference>
<dbReference type="InterPro" id="IPR029017">
    <property type="entry name" value="Enolase-like_N"/>
</dbReference>
<comment type="cofactor">
    <cofactor evidence="1">
        <name>Mg(2+)</name>
        <dbReference type="ChEBI" id="CHEBI:18420"/>
    </cofactor>
</comment>
<dbReference type="Pfam" id="PF13378">
    <property type="entry name" value="MR_MLE_C"/>
    <property type="match status" value="1"/>
</dbReference>
<dbReference type="Gene3D" id="3.20.20.120">
    <property type="entry name" value="Enolase-like C-terminal domain"/>
    <property type="match status" value="1"/>
</dbReference>
<dbReference type="SFLD" id="SFLDS00001">
    <property type="entry name" value="Enolase"/>
    <property type="match status" value="1"/>
</dbReference>
<sequence>MKITDVRQEYFRWEKSRPITNGMHTYTHCGLAVITVETDQEITGYGLSGPVLGINPFMMVDELKDRLIGQDPMRTEWLWDRLYVPKLTGRKGISTRTISGIDMALWDIKAKSLGLPLYRLLGEYRRSVPVYIAGGYYEPGKGIADLQREMEGYMEQGVAGVKMKVGALSIREDAARVKAVREAIGPRALLMLDANCAYSSHRAVQFAGLVEEYDIYCLEEPVAPHDYGGMKRLADKTVIPLAAGENEYTKWGFKELIDTGAVPILNPAPFLMGGVTEFLKTAALSQVHCLELAPHGDQTINVSLGAAVGNVSYIEYYPPAYDEVWQNAFNDSLEIDREGRLPAPERPGIGFEPDYSVLDRFRII</sequence>
<proteinExistence type="predicted"/>
<evidence type="ECO:0000256" key="1">
    <source>
        <dbReference type="ARBA" id="ARBA00001946"/>
    </source>
</evidence>
<organism evidence="5 6">
    <name type="scientific">Enterocloster bolteae</name>
    <dbReference type="NCBI Taxonomy" id="208479"/>
    <lineage>
        <taxon>Bacteria</taxon>
        <taxon>Bacillati</taxon>
        <taxon>Bacillota</taxon>
        <taxon>Clostridia</taxon>
        <taxon>Lachnospirales</taxon>
        <taxon>Lachnospiraceae</taxon>
        <taxon>Enterocloster</taxon>
    </lineage>
</organism>
<dbReference type="EMBL" id="QRZM01000004">
    <property type="protein sequence ID" value="RGV75970.1"/>
    <property type="molecule type" value="Genomic_DNA"/>
</dbReference>
<dbReference type="GO" id="GO:0000287">
    <property type="term" value="F:magnesium ion binding"/>
    <property type="evidence" value="ECO:0007669"/>
    <property type="project" value="TreeGrafter"/>
</dbReference>
<dbReference type="InterPro" id="IPR029065">
    <property type="entry name" value="Enolase_C-like"/>
</dbReference>
<dbReference type="PROSITE" id="PS00908">
    <property type="entry name" value="MR_MLE_1"/>
    <property type="match status" value="1"/>
</dbReference>
<dbReference type="SUPFAM" id="SSF51604">
    <property type="entry name" value="Enolase C-terminal domain-like"/>
    <property type="match status" value="1"/>
</dbReference>
<dbReference type="SMART" id="SM00922">
    <property type="entry name" value="MR_MLE"/>
    <property type="match status" value="1"/>
</dbReference>
<evidence type="ECO:0000256" key="3">
    <source>
        <dbReference type="ARBA" id="ARBA00022842"/>
    </source>
</evidence>
<dbReference type="SUPFAM" id="SSF54826">
    <property type="entry name" value="Enolase N-terminal domain-like"/>
    <property type="match status" value="1"/>
</dbReference>